<evidence type="ECO:0000313" key="4">
    <source>
        <dbReference type="EMBL" id="AXH97240.1"/>
    </source>
</evidence>
<reference evidence="4 5" key="1">
    <citation type="submission" date="2018-07" db="EMBL/GenBank/DDBJ databases">
        <title>Complete genome sequencing of Ornithinimicrobium sp. AMA3305.</title>
        <authorList>
            <person name="Bae J.-W."/>
        </authorList>
    </citation>
    <scope>NUCLEOTIDE SEQUENCE [LARGE SCALE GENOMIC DNA]</scope>
    <source>
        <strain evidence="4 5">AMA3305</strain>
    </source>
</reference>
<protein>
    <recommendedName>
        <fullName evidence="3">YhaN AAA domain-containing protein</fullName>
    </recommendedName>
</protein>
<dbReference type="KEGG" id="orn:DV701_14960"/>
<accession>A0A345NQD2</accession>
<feature type="coiled-coil region" evidence="1">
    <location>
        <begin position="612"/>
        <end position="639"/>
    </location>
</feature>
<dbReference type="PANTHER" id="PTHR41259">
    <property type="entry name" value="DOUBLE-STRAND BREAK REPAIR RAD50 ATPASE, PUTATIVE-RELATED"/>
    <property type="match status" value="1"/>
</dbReference>
<dbReference type="Gene3D" id="3.40.50.300">
    <property type="entry name" value="P-loop containing nucleotide triphosphate hydrolases"/>
    <property type="match status" value="2"/>
</dbReference>
<dbReference type="SUPFAM" id="SSF52540">
    <property type="entry name" value="P-loop containing nucleoside triphosphate hydrolases"/>
    <property type="match status" value="1"/>
</dbReference>
<sequence length="893" mass="95841">MRLHRLTLRDVKGVRERTVDLPEHGIVVLEGPNEIGKSTMLEAFDALLTFKATSRAAEVRALQPVDRDVAPYVEAELTVGGTRLRFAKRWLRQPATTLDVLGTRPEQLTGDAAQTRVDGLLKQHLDRTLYDALRLTQSGDGTLAPLASSALLTQALDAAAGAQLHAAGADAILDSVEAEYRLYYTATGRPTGDYRQAMSRFTQAQQDVADAHLRLEEGRQLLDRQETARERAAACGTRLAAAAELLEQAEQIAAAAEDVVRRHDAALDQHAQALELRRAAVRAHEERARLVAGADSLSATLEAARAARREDVARAEELHEVLLGAQSGVEEAGVGVVAASEALDAAREDLDHLGEVRELVAREALLARTEELVAALCRARGALPQRGVTREAARRVRGLHDRLDATVTQHELLSPVLEVDSTAASVDVVAADGTRLSVPPGGSREVSLGEDTCVEIPGQVRLRVRLRQDARGRADEIHRLRSELAAALADLDVEHLDDVEALADRTEEAHSAVREALRDVDALLLPVGPGLAAEAAGGAVPAALVARVDQARARVEAHRARSGRPAPDDEPQARTAADRAATQLRQARADQRRAAEVLAVARSEAAAVTTRLDRAEGSIAAHETRLEELTTELAAAREESSDTALVALVEERKTTVTTAEEALAASAAELAAADVEAARVGLVRALDQHRQATREREQALAELHTVGGQLEMAAGEGRQELYELASDELDDAERELQGVDRRARAARHLRSTLTEHRDAAHRTYVLPYTQALEELGRRVFGAGFAVTVGEDLALAARTLDGVTVPYAGLSGGAKEQLGILARLAVARLVDPVHGVPVVIDDALGYSDPERLRQMGEVLGTTVGDGDEVQVILLTCTPERYAAIPHARTVRLTA</sequence>
<dbReference type="InterPro" id="IPR038734">
    <property type="entry name" value="YhaN_AAA"/>
</dbReference>
<evidence type="ECO:0000256" key="2">
    <source>
        <dbReference type="SAM" id="MobiDB-lite"/>
    </source>
</evidence>
<evidence type="ECO:0000256" key="1">
    <source>
        <dbReference type="SAM" id="Coils"/>
    </source>
</evidence>
<dbReference type="PANTHER" id="PTHR41259:SF1">
    <property type="entry name" value="DOUBLE-STRAND BREAK REPAIR RAD50 ATPASE, PUTATIVE-RELATED"/>
    <property type="match status" value="1"/>
</dbReference>
<gene>
    <name evidence="4" type="ORF">DV701_14960</name>
</gene>
<dbReference type="Proteomes" id="UP000253790">
    <property type="component" value="Chromosome"/>
</dbReference>
<dbReference type="Pfam" id="PF13514">
    <property type="entry name" value="AAA_27"/>
    <property type="match status" value="1"/>
</dbReference>
<feature type="compositionally biased region" description="Low complexity" evidence="2">
    <location>
        <begin position="573"/>
        <end position="586"/>
    </location>
</feature>
<dbReference type="InterPro" id="IPR027417">
    <property type="entry name" value="P-loop_NTPase"/>
</dbReference>
<dbReference type="EMBL" id="CP031229">
    <property type="protein sequence ID" value="AXH97240.1"/>
    <property type="molecule type" value="Genomic_DNA"/>
</dbReference>
<feature type="coiled-coil region" evidence="1">
    <location>
        <begin position="682"/>
        <end position="749"/>
    </location>
</feature>
<evidence type="ECO:0000313" key="5">
    <source>
        <dbReference type="Proteomes" id="UP000253790"/>
    </source>
</evidence>
<proteinExistence type="predicted"/>
<feature type="domain" description="YhaN AAA" evidence="3">
    <location>
        <begin position="1"/>
        <end position="215"/>
    </location>
</feature>
<name>A0A345NQD2_9MICO</name>
<dbReference type="OrthoDB" id="3177877at2"/>
<feature type="region of interest" description="Disordered" evidence="2">
    <location>
        <begin position="555"/>
        <end position="588"/>
    </location>
</feature>
<evidence type="ECO:0000259" key="3">
    <source>
        <dbReference type="Pfam" id="PF13514"/>
    </source>
</evidence>
<dbReference type="AlphaFoldDB" id="A0A345NQD2"/>
<keyword evidence="5" id="KW-1185">Reference proteome</keyword>
<dbReference type="RefSeq" id="WP_114929397.1">
    <property type="nucleotide sequence ID" value="NZ_CP031229.1"/>
</dbReference>
<organism evidence="4 5">
    <name type="scientific">Ornithinimicrobium avium</name>
    <dbReference type="NCBI Taxonomy" id="2283195"/>
    <lineage>
        <taxon>Bacteria</taxon>
        <taxon>Bacillati</taxon>
        <taxon>Actinomycetota</taxon>
        <taxon>Actinomycetes</taxon>
        <taxon>Micrococcales</taxon>
        <taxon>Ornithinimicrobiaceae</taxon>
        <taxon>Ornithinimicrobium</taxon>
    </lineage>
</organism>
<keyword evidence="1" id="KW-0175">Coiled coil</keyword>
<feature type="coiled-coil region" evidence="1">
    <location>
        <begin position="239"/>
        <end position="266"/>
    </location>
</feature>